<feature type="region of interest" description="Disordered" evidence="1">
    <location>
        <begin position="3395"/>
        <end position="3418"/>
    </location>
</feature>
<feature type="compositionally biased region" description="Polar residues" evidence="1">
    <location>
        <begin position="1660"/>
        <end position="1669"/>
    </location>
</feature>
<proteinExistence type="predicted"/>
<dbReference type="PANTHER" id="PTHR45725">
    <property type="entry name" value="FORMIN HOMOLOGY 2 FAMILY MEMBER"/>
    <property type="match status" value="1"/>
</dbReference>
<feature type="compositionally biased region" description="Polar residues" evidence="1">
    <location>
        <begin position="3401"/>
        <end position="3414"/>
    </location>
</feature>
<feature type="compositionally biased region" description="Gly residues" evidence="1">
    <location>
        <begin position="3920"/>
        <end position="3929"/>
    </location>
</feature>
<dbReference type="InterPro" id="IPR007577">
    <property type="entry name" value="GlycoTrfase_DXD_sugar-bd_CS"/>
</dbReference>
<feature type="region of interest" description="Disordered" evidence="1">
    <location>
        <begin position="2391"/>
        <end position="2417"/>
    </location>
</feature>
<reference evidence="5" key="1">
    <citation type="journal article" date="2019" name="Int. J. Syst. Evol. Microbiol.">
        <title>The Global Catalogue of Microorganisms (GCM) 10K type strain sequencing project: providing services to taxonomists for standard genome sequencing and annotation.</title>
        <authorList>
            <consortium name="The Broad Institute Genomics Platform"/>
            <consortium name="The Broad Institute Genome Sequencing Center for Infectious Disease"/>
            <person name="Wu L."/>
            <person name="Ma J."/>
        </authorList>
    </citation>
    <scope>NUCLEOTIDE SEQUENCE [LARGE SCALE GENOMIC DNA]</scope>
    <source>
        <strain evidence="5">CGMCC 4.7643</strain>
    </source>
</reference>
<feature type="transmembrane region" description="Helical" evidence="2">
    <location>
        <begin position="150"/>
        <end position="173"/>
    </location>
</feature>
<keyword evidence="5" id="KW-1185">Reference proteome</keyword>
<feature type="compositionally biased region" description="Low complexity" evidence="1">
    <location>
        <begin position="558"/>
        <end position="575"/>
    </location>
</feature>
<dbReference type="Gene3D" id="3.90.550.20">
    <property type="match status" value="1"/>
</dbReference>
<feature type="region of interest" description="Disordered" evidence="1">
    <location>
        <begin position="3638"/>
        <end position="3662"/>
    </location>
</feature>
<feature type="region of interest" description="Disordered" evidence="1">
    <location>
        <begin position="296"/>
        <end position="610"/>
    </location>
</feature>
<dbReference type="Gene3D" id="3.90.70.80">
    <property type="match status" value="1"/>
</dbReference>
<dbReference type="InterPro" id="IPR029044">
    <property type="entry name" value="Nucleotide-diphossugar_trans"/>
</dbReference>
<name>A0ABW5GRE0_9PSEU</name>
<dbReference type="Proteomes" id="UP001597419">
    <property type="component" value="Unassembled WGS sequence"/>
</dbReference>
<feature type="compositionally biased region" description="Low complexity" evidence="1">
    <location>
        <begin position="527"/>
        <end position="541"/>
    </location>
</feature>
<feature type="compositionally biased region" description="Polar residues" evidence="1">
    <location>
        <begin position="335"/>
        <end position="364"/>
    </location>
</feature>
<protein>
    <submittedName>
        <fullName evidence="4">Glycosyltransferase</fullName>
    </submittedName>
</protein>
<feature type="compositionally biased region" description="Basic and acidic residues" evidence="1">
    <location>
        <begin position="4049"/>
        <end position="4066"/>
    </location>
</feature>
<feature type="compositionally biased region" description="Pro residues" evidence="1">
    <location>
        <begin position="2593"/>
        <end position="2606"/>
    </location>
</feature>
<dbReference type="PANTHER" id="PTHR45725:SF18">
    <property type="entry name" value="ORC1-LIKE AAA ATPASE DOMAIN-CONTAINING PROTEIN"/>
    <property type="match status" value="1"/>
</dbReference>
<feature type="compositionally biased region" description="Low complexity" evidence="1">
    <location>
        <begin position="3170"/>
        <end position="3181"/>
    </location>
</feature>
<dbReference type="InterPro" id="IPR057746">
    <property type="entry name" value="CpnT-like_N"/>
</dbReference>
<feature type="compositionally biased region" description="Polar residues" evidence="1">
    <location>
        <begin position="3651"/>
        <end position="3662"/>
    </location>
</feature>
<accession>A0ABW5GRE0</accession>
<feature type="domain" description="Outer membrane channel protein CpnT-like N-terminal" evidence="3">
    <location>
        <begin position="9"/>
        <end position="145"/>
    </location>
</feature>
<feature type="region of interest" description="Disordered" evidence="1">
    <location>
        <begin position="3168"/>
        <end position="3193"/>
    </location>
</feature>
<feature type="region of interest" description="Disordered" evidence="1">
    <location>
        <begin position="2586"/>
        <end position="2628"/>
    </location>
</feature>
<feature type="region of interest" description="Disordered" evidence="1">
    <location>
        <begin position="1645"/>
        <end position="1691"/>
    </location>
</feature>
<evidence type="ECO:0000256" key="1">
    <source>
        <dbReference type="SAM" id="MobiDB-lite"/>
    </source>
</evidence>
<dbReference type="Pfam" id="PF04488">
    <property type="entry name" value="Gly_transf_sug"/>
    <property type="match status" value="1"/>
</dbReference>
<dbReference type="SUPFAM" id="SSF53448">
    <property type="entry name" value="Nucleotide-diphospho-sugar transferases"/>
    <property type="match status" value="1"/>
</dbReference>
<feature type="transmembrane region" description="Helical" evidence="2">
    <location>
        <begin position="106"/>
        <end position="130"/>
    </location>
</feature>
<feature type="region of interest" description="Disordered" evidence="1">
    <location>
        <begin position="4014"/>
        <end position="4108"/>
    </location>
</feature>
<feature type="region of interest" description="Disordered" evidence="1">
    <location>
        <begin position="3914"/>
        <end position="3955"/>
    </location>
</feature>
<feature type="compositionally biased region" description="Low complexity" evidence="1">
    <location>
        <begin position="2607"/>
        <end position="2618"/>
    </location>
</feature>
<feature type="compositionally biased region" description="Low complexity" evidence="1">
    <location>
        <begin position="416"/>
        <end position="438"/>
    </location>
</feature>
<evidence type="ECO:0000313" key="4">
    <source>
        <dbReference type="EMBL" id="MFD2463452.1"/>
    </source>
</evidence>
<feature type="compositionally biased region" description="Low complexity" evidence="1">
    <location>
        <begin position="3930"/>
        <end position="3947"/>
    </location>
</feature>
<dbReference type="InterPro" id="IPR051425">
    <property type="entry name" value="Formin_Homology"/>
</dbReference>
<dbReference type="EMBL" id="JBHUKU010000021">
    <property type="protein sequence ID" value="MFD2463452.1"/>
    <property type="molecule type" value="Genomic_DNA"/>
</dbReference>
<organism evidence="4 5">
    <name type="scientific">Amycolatopsis samaneae</name>
    <dbReference type="NCBI Taxonomy" id="664691"/>
    <lineage>
        <taxon>Bacteria</taxon>
        <taxon>Bacillati</taxon>
        <taxon>Actinomycetota</taxon>
        <taxon>Actinomycetes</taxon>
        <taxon>Pseudonocardiales</taxon>
        <taxon>Pseudonocardiaceae</taxon>
        <taxon>Amycolatopsis</taxon>
    </lineage>
</organism>
<feature type="compositionally biased region" description="Low complexity" evidence="1">
    <location>
        <begin position="459"/>
        <end position="485"/>
    </location>
</feature>
<evidence type="ECO:0000313" key="5">
    <source>
        <dbReference type="Proteomes" id="UP001597419"/>
    </source>
</evidence>
<dbReference type="CDD" id="cd22744">
    <property type="entry name" value="OTU"/>
    <property type="match status" value="1"/>
</dbReference>
<dbReference type="Pfam" id="PF25547">
    <property type="entry name" value="WXG100_2"/>
    <property type="match status" value="1"/>
</dbReference>
<evidence type="ECO:0000259" key="3">
    <source>
        <dbReference type="Pfam" id="PF25547"/>
    </source>
</evidence>
<keyword evidence="2" id="KW-0472">Membrane</keyword>
<feature type="region of interest" description="Disordered" evidence="1">
    <location>
        <begin position="2123"/>
        <end position="2173"/>
    </location>
</feature>
<keyword evidence="2" id="KW-0812">Transmembrane</keyword>
<feature type="compositionally biased region" description="Pro residues" evidence="1">
    <location>
        <begin position="546"/>
        <end position="557"/>
    </location>
</feature>
<keyword evidence="2" id="KW-1133">Transmembrane helix</keyword>
<feature type="compositionally biased region" description="Pro residues" evidence="1">
    <location>
        <begin position="576"/>
        <end position="589"/>
    </location>
</feature>
<evidence type="ECO:0000256" key="2">
    <source>
        <dbReference type="SAM" id="Phobius"/>
    </source>
</evidence>
<feature type="compositionally biased region" description="Pro residues" evidence="1">
    <location>
        <begin position="2398"/>
        <end position="2411"/>
    </location>
</feature>
<feature type="compositionally biased region" description="Polar residues" evidence="1">
    <location>
        <begin position="1679"/>
        <end position="1688"/>
    </location>
</feature>
<sequence length="4108" mass="437295">MSLQIPAELTWLVQIVGGDAWPEGDEDKLRVLATAWEEASRELTAVQGEVDSVTAAVLSALQGTASEEFRKFTQAFKAQVPDVAVTAKQLGDLARETALQVEYAKYMIVGTLIMLAMQIAWALANAFWTFGASTATIPAMQAAARTSVQVVLKNLVMAVLFGIVFQVGMDAAIQGIQMLKGDRTKWDADLTKGAAIAGAIGGVIGFGLGAAGKRFAPKFSRSIAGEMTKGGLHEWLTEQVSGVVQGNWNGLNPAAASAGAIEGAVDGFGGRKKRGGGTQAGKNKIANAHIEGIDKLDLSKMPSMTDSPVSETGVKPTRDPGTRTASAQPDPVPSPQRSTSDSVGQADTTTPPAAQGQPVATPSVTPKHPERPASPKTEPAPASPKTQPVSTEPVKPAVTPEQAQPKPTVTHPETHQQATQVKQQPVQPSSSHQSTQSPAATHPQTEPAPKPVRTQHAESTQAVTPPSTTTTPASAAQAPVSAQPAPTTPPASPSAAHQNTAAPQGIPALDGPVKAAPQTPPHGSQLAASTPAPTVTPPVSAEPKPGHPAPQPTPVPVPASATPSLTPSTSDTSTPRPVPPMSRPAPPSPQETSRRYQPTLGPDRHYQPTVVAHPVPPSPNTDLAPVQHTPSPTVDLVTSQELAALAPDWTKPGVGLEFQTFLSVHTGTGDARPKTTVLKDVVRGSDGKDHTLWELTVDNRDKASTKWLGTDGEPIGKSTVLEYVTQPVGTHNHQAVLDRITRFTTILADQLVKNGGQVDIAKVWDAYRDQLKSDGKPRPIADRPDQPTLKVGKPNEAIDIAFQVRPQATFDSSLAALPKVLKEIADTGFGREATAGKHDLQADLKARIAEFDHINIPGDTRGNVKGLASLAHLYLTLDKQGFGLLQMGTVQQKPYHHFMVRRDFHGLWQQLSDPEKVLWQQHVDNLKVSDNQLLYPDNFKESSRVTARAWLDSIADPATVLFPNAKLDNNSTPWVKQIEDVVREEVKGRKTRPDQAITDLLADLKKGNDILGAKVEAAKQHLSLNGQSKIENILDEVREHGKDLVSTLTGEAIGKMPKAADPSRAVTFEWRGMADVPGGQTPSLKRTPAQVTDLRQITGYGIWSERTAKLVGLLPPATDTNRSVPYHPTVAPADHRQYSPTVLPAARPAPLPPVTPPTTSTGPVFSAHQLTATLGKQPTPDHPKLGKDPFGVRRAPEAPDFLGEYDYAKLHAGKRVDFFRKLDLLNPAPESSALRPGRLTEHRDRVTEGALVGRTSGWGVKHQKVPHLVHSIWMGGALFDDGGARQEFRENIARSAQHNPDFDFVVWTDVSRQDVDQARNTREEDRTPRQRDVAEMAHWAEQHDVRLVNLDEVFTAQNPMVFDAEVRTERARGNPAGWASASDLIRLEILNRFGGVYTDGDNTVQPPEPGARSPLSANVEQIAGDKLGFGLSRDRHGRITNSALVAAAGTTAVRRYLDLIGGNLGKSKLELFGLENASEATKHRVNLKENVKDDTIFRTGPHMFTYTELAQQLGITKDQFPQVPDTVVHVESSQSWLGGAAKGPAFDRQTVLDAVKGAVTSLHRELAARPGYLFLAPAARTINRLPEPQREAAWHATLDLVTEVDRNSVRAISAFEIRNARAVEVGVPESVRARLRDDFPAADYVHGTKDGTENADPLVWTQQPDTPQARSAPRKNPGKTGQQPSAPAQVTAPDVSKYYERFAEAPSFAQPLRDYRVTPIVEPRRMGPALGQRDPETPPTGFVATVPATSDINLMDLAERYRQAFGSDRSRRGRFALVIGINGYAGNISATELTRKIEDFRKEWDRKGTFPIVVSGFSWWQRDIANKGFAIDQKTIPYGLIREVLARDPETVELVGQIRDQGVKDVYLHVGDADAHSLNTPNGPLFDAVSKTLKEAEALPEIVSGGYTLPEGTGKEKTARMTAEVDLAVRKAMAKVDPRTVYFPEPNLFLRLDETNSIGFTATFGSGYLEGRTLVESVQQERGFDEPGKALLFDPGLAITTDGGRIAGKVGEGDGARAVIAALSGLTQNHANSGVWADQVAHYLKKYHDEYPAKENLNAFAELVLDRWIRAKLLDDGTAPVEQEEFQQALEKLTLSEKAQKKVGKLAAASTKALEAKIRELTQAASRSAPPPGPTGSVQPSASKPGNDWQHSESATADWAEPKHPLPPSRWESLRDRAPVRTVDYEARDILRSSTPKKPDFIPGLVRYDVRRMEAEPGHWVQEYTLRVRLVPGDGISPSALADARAKALAGVSSLLNRGYRLPSGDQFHVRVEFTDETDAHTTVKLTKTENANQVEWGTETSPTVLAHEIAHYFGLPDEYRDTGDWKRIFNSDGKPLPDGRKPLNAVIEDDGLMGQRVHYSPTLLPRHLWRIEQTMTSQVHLPDASHTLLTSPESAVPVPPELGSPPPARPAPGKTGYELSDRQHTELGRLGHRERWVPADGWCLFHALAATAGERLGDPGWERIRQEVADRVEHATGPEADRYRLLLTPAEGRTAMTPAEAATAIRTDSGYYTTAAGDLAVQAAADRYGVRLSVVNEDGSVTSVGDGHEVVLVRALNERKAAHFWATKPLREPVVETLPVPVVETSTEPVTEAPPEPVVETPPVPVVETPTEPVTATSRTSASGTPPVYLSQGLLGTGQVERVLGHPVSEPDAIAAALADAVTDDLPLAGEKQARQAIADLVERHGPAGAMRRLLAGEHLAAGDTPVRVRLRVTGTEAAATDVATPKAAMTGTVSTVDTTTATGTVNPLSAAVAVTSAVADGHFLTVKPTLKPVDERTRQQATTHTTETAQTVTATGKTGFDVDAVLDVSAGGRTRTTELPSALRVRYPGEAVSVTADRQAVTAPEAVHRVFGVVEDASGLTTIRDALLDRPGIVPGSPLHRAITGRFSVDTPATHGRHLLGGVLTATDGTTGVAVRSTPTHFQRVETSDLTLEQSASSTRKDKTAQAGAFGAEVGVALSYGAPGVKIPSGEVKIAATASASMGPSRSLTTAATIEGAAKTTLKYDGDTVLYRVDTEYAVESTGPDHRETHRGQVYLRVPSWQAAEFEAALRGETVTTAPEAAPLVLADVPTGGTPTALSAVDSVTGLEHVTGRAAGLLDEFFADRTARLGTVKARLAETLSAANLRDSYEQVREGLRVPISLDGRDLTLTVKAYLGEPSAARRIGTVEIASSTGSTGSAESKDTKSSNRGVGLEAAARVGVDRGKPGLLAGLTLGGAAKWQDADSSATSVAAGSTHKLTYAGPGVAVDYPATFEVALAEGNRAKGGYVPGAVRVVLPEPDCLPPAFAAIPAAANALSPTGAVSLPPGSALPGRLDHVDKVNAAIARALAVTREGVGAWRGLTPLTVPTSVAHAGFDRMLNGGLDLQLLAPGTVHRRTDAVRVELELRHPKLVADGEGVTSETQHTSSVSTESGHSRSWGVEGYAQAGAGVAVGVRKGVGGEEGTTDSVGGKNTSTIKRSGAHLKYRADAVYWVTAYSWQDGLGASGHPATHRIPVAVPDGVEYWMPKDRAEKANLPVAEPVSSTVDDKRWYLPEHIGKSLGNAAVDEVSPAARILPEAQRLLTRHAPEFAPHSRDTGAPTGVIPALRAAFSPSDVKAALRRAAATGQSVVVHRSTWRGLRQLEIRVAARLDTANARSAGPERIAVDSTAEGSSAHATSKTTNSTIAATLDAMAPKVQADPASAVSGVPSGGLLAGRQTGGTESTGHTVKNTDKIKGGERSVRFEVPVEYVVEIFRDGNRVDGTTLRDGTASLLVPEELCPTTEPAGAVASHPGAVDLRGARVLAEAMPGGPELAAALRHLITDSANEVAVFRADGVTKLVAEGRHGGQKTAVFTDEDLRIGNFGRLLDGIGQTVVDNDAATTTGYRFGMRLEVVAPELLGTVELTTEQARKIAVETGTASQATTMGTVSLGGTAQGTTGPGTTGGTPGTAATAKKSTAAQTTGTGTREETVTGGGTHYRYRATARYDLSVSREQGNVLDRRFGTGSVHRVVTLPDGVYFLVPQAEAERLKLPLPGQPPAARSAPAGQSTPAEQPTPAARSATEPEAPADRELPREAEDVARPWHELSTVEALKLAANASSATHEEEDEDDVRITPPPSITRPKGRA</sequence>
<gene>
    <name evidence="4" type="ORF">ACFSYJ_32905</name>
</gene>
<feature type="transmembrane region" description="Helical" evidence="2">
    <location>
        <begin position="194"/>
        <end position="212"/>
    </location>
</feature>
<comment type="caution">
    <text evidence="4">The sequence shown here is derived from an EMBL/GenBank/DDBJ whole genome shotgun (WGS) entry which is preliminary data.</text>
</comment>
<dbReference type="RefSeq" id="WP_345400234.1">
    <property type="nucleotide sequence ID" value="NZ_BAABHG010000011.1"/>
</dbReference>